<evidence type="ECO:0000313" key="3">
    <source>
        <dbReference type="Proteomes" id="UP000824782"/>
    </source>
</evidence>
<name>A0AAV6YTT7_ENGPU</name>
<evidence type="ECO:0000313" key="2">
    <source>
        <dbReference type="EMBL" id="KAG8537411.1"/>
    </source>
</evidence>
<comment type="caution">
    <text evidence="2">The sequence shown here is derived from an EMBL/GenBank/DDBJ whole genome shotgun (WGS) entry which is preliminary data.</text>
</comment>
<dbReference type="EMBL" id="WNYA01030547">
    <property type="protein sequence ID" value="KAG8537411.1"/>
    <property type="molecule type" value="Genomic_DNA"/>
</dbReference>
<sequence length="118" mass="13029">MQRSTCRHPQHGSCWLSIATVLLLFASGPLDVTARLEASILFSVLRHAFRLSMLCCRTVVWRRTSCCACRTSAINCSCLRLDCLSCSISSSIVLSGPCSNAAAFTQDIDFWPFKFSQS</sequence>
<proteinExistence type="predicted"/>
<feature type="signal peptide" evidence="1">
    <location>
        <begin position="1"/>
        <end position="34"/>
    </location>
</feature>
<dbReference type="AlphaFoldDB" id="A0AAV6YTT7"/>
<keyword evidence="1" id="KW-0732">Signal</keyword>
<organism evidence="2 3">
    <name type="scientific">Engystomops pustulosus</name>
    <name type="common">Tungara frog</name>
    <name type="synonym">Physalaemus pustulosus</name>
    <dbReference type="NCBI Taxonomy" id="76066"/>
    <lineage>
        <taxon>Eukaryota</taxon>
        <taxon>Metazoa</taxon>
        <taxon>Chordata</taxon>
        <taxon>Craniata</taxon>
        <taxon>Vertebrata</taxon>
        <taxon>Euteleostomi</taxon>
        <taxon>Amphibia</taxon>
        <taxon>Batrachia</taxon>
        <taxon>Anura</taxon>
        <taxon>Neobatrachia</taxon>
        <taxon>Hyloidea</taxon>
        <taxon>Leptodactylidae</taxon>
        <taxon>Leiuperinae</taxon>
        <taxon>Engystomops</taxon>
    </lineage>
</organism>
<evidence type="ECO:0008006" key="4">
    <source>
        <dbReference type="Google" id="ProtNLM"/>
    </source>
</evidence>
<reference evidence="2" key="1">
    <citation type="thesis" date="2020" institute="ProQuest LLC" country="789 East Eisenhower Parkway, Ann Arbor, MI, USA">
        <title>Comparative Genomics and Chromosome Evolution.</title>
        <authorList>
            <person name="Mudd A.B."/>
        </authorList>
    </citation>
    <scope>NUCLEOTIDE SEQUENCE</scope>
    <source>
        <strain evidence="2">237g6f4</strain>
        <tissue evidence="2">Blood</tissue>
    </source>
</reference>
<keyword evidence="3" id="KW-1185">Reference proteome</keyword>
<accession>A0AAV6YTT7</accession>
<feature type="chain" id="PRO_5043989396" description="Secreted protein" evidence="1">
    <location>
        <begin position="35"/>
        <end position="118"/>
    </location>
</feature>
<protein>
    <recommendedName>
        <fullName evidence="4">Secreted protein</fullName>
    </recommendedName>
</protein>
<evidence type="ECO:0000256" key="1">
    <source>
        <dbReference type="SAM" id="SignalP"/>
    </source>
</evidence>
<gene>
    <name evidence="2" type="ORF">GDO81_024567</name>
</gene>
<dbReference type="Proteomes" id="UP000824782">
    <property type="component" value="Unassembled WGS sequence"/>
</dbReference>